<reference evidence="2" key="1">
    <citation type="submission" date="2022-11" db="EMBL/GenBank/DDBJ databases">
        <title>Minimal conservation of predation-associated metabolite biosynthetic gene clusters underscores biosynthetic potential of Myxococcota including descriptions for ten novel species: Archangium lansinium sp. nov., Myxococcus landrumus sp. nov., Nannocystis bai.</title>
        <authorList>
            <person name="Ahearne A."/>
            <person name="Stevens C."/>
            <person name="Phillips K."/>
        </authorList>
    </citation>
    <scope>NUCLEOTIDE SEQUENCE</scope>
    <source>
        <strain evidence="2">Na p29</strain>
    </source>
</reference>
<dbReference type="EMBL" id="JAPNKE010000002">
    <property type="protein sequence ID" value="MCY1007782.1"/>
    <property type="molecule type" value="Genomic_DNA"/>
</dbReference>
<dbReference type="Proteomes" id="UP001150924">
    <property type="component" value="Unassembled WGS sequence"/>
</dbReference>
<dbReference type="InterPro" id="IPR016024">
    <property type="entry name" value="ARM-type_fold"/>
</dbReference>
<dbReference type="InterPro" id="IPR009776">
    <property type="entry name" value="Spore_0_M"/>
</dbReference>
<evidence type="ECO:0000313" key="3">
    <source>
        <dbReference type="Proteomes" id="UP001150924"/>
    </source>
</evidence>
<comment type="caution">
    <text evidence="2">The sequence shown here is derived from an EMBL/GenBank/DDBJ whole genome shotgun (WGS) entry which is preliminary data.</text>
</comment>
<organism evidence="2 3">
    <name type="scientific">Nannocystis pusilla</name>
    <dbReference type="NCBI Taxonomy" id="889268"/>
    <lineage>
        <taxon>Bacteria</taxon>
        <taxon>Pseudomonadati</taxon>
        <taxon>Myxococcota</taxon>
        <taxon>Polyangia</taxon>
        <taxon>Nannocystales</taxon>
        <taxon>Nannocystaceae</taxon>
        <taxon>Nannocystis</taxon>
    </lineage>
</organism>
<proteinExistence type="predicted"/>
<gene>
    <name evidence="2" type="ORF">OV079_19935</name>
</gene>
<accession>A0A9X3IWV6</accession>
<dbReference type="AlphaFoldDB" id="A0A9X3IWV6"/>
<name>A0A9X3IWV6_9BACT</name>
<dbReference type="RefSeq" id="WP_267770420.1">
    <property type="nucleotide sequence ID" value="NZ_JAPNKE010000002.1"/>
</dbReference>
<evidence type="ECO:0000256" key="1">
    <source>
        <dbReference type="SAM" id="MobiDB-lite"/>
    </source>
</evidence>
<dbReference type="Pfam" id="PF07070">
    <property type="entry name" value="Spo0M"/>
    <property type="match status" value="1"/>
</dbReference>
<dbReference type="Gene3D" id="1.25.10.10">
    <property type="entry name" value="Leucine-rich Repeat Variant"/>
    <property type="match status" value="2"/>
</dbReference>
<dbReference type="InterPro" id="IPR011989">
    <property type="entry name" value="ARM-like"/>
</dbReference>
<dbReference type="SUPFAM" id="SSF48371">
    <property type="entry name" value="ARM repeat"/>
    <property type="match status" value="1"/>
</dbReference>
<keyword evidence="3" id="KW-1185">Reference proteome</keyword>
<evidence type="ECO:0000313" key="2">
    <source>
        <dbReference type="EMBL" id="MCY1007782.1"/>
    </source>
</evidence>
<feature type="region of interest" description="Disordered" evidence="1">
    <location>
        <begin position="505"/>
        <end position="529"/>
    </location>
</feature>
<sequence length="542" mass="58368">MGLLNKLFGGGTQLELKLDVEKVPPGGTVAGSLTLTGGKKPLKLTALKVDIVSVLVQSKEGSALPSIDIKVLSSNIVAQDRDLAPGSLNKFEFRYKIPEDAKPDATYKVMASADIPGVKDPSAEAPLTVLGGGRGLFGAVKSMLGGGDSEDVVLSRFPGLTSHDTDEVENALHELQCEAYDRDNNFTGVHKFLLKLVETSREDGVRRAALSAWGTVLDNRAKPEHIKALEALAGRDLPSYLMEEVVSVAAKFAEEGALPLVQQLARHPAPEVRARLATALYLDADHDLQGRRELILQLCQDGDVSVRANAFGATASLVEQLDVMQFVANWAAQDPSPEVQAQCLSAIALAHNYGGADLVFDTYLQHAQGNPSADVRKEITERLHWLPADPRLTQLVTTLLSDRSSEVRRSMAWQGCNMEEHPELGQLFVHTAVNDPDDAVRADALRGIDKFMPLPEAVQFLRQRLAADRNEKAFWAALNAVEGHMPAREAQALLQEIARGPFSSAGERARGARGRVAAGRSSGTCPGRPVRTGMSFGACPFA</sequence>
<feature type="compositionally biased region" description="Low complexity" evidence="1">
    <location>
        <begin position="514"/>
        <end position="523"/>
    </location>
</feature>
<protein>
    <submittedName>
        <fullName evidence="2">Sporulation protein</fullName>
    </submittedName>
</protein>